<dbReference type="Gramene" id="PHT76042">
    <property type="protein sequence ID" value="PHT76042"/>
    <property type="gene ID" value="T459_19564"/>
</dbReference>
<evidence type="ECO:0000259" key="2">
    <source>
        <dbReference type="Pfam" id="PF17172"/>
    </source>
</evidence>
<dbReference type="Pfam" id="PF17171">
    <property type="entry name" value="GST_C_6"/>
    <property type="match status" value="1"/>
</dbReference>
<dbReference type="InterPro" id="IPR012336">
    <property type="entry name" value="Thioredoxin-like_fold"/>
</dbReference>
<evidence type="ECO:0000313" key="3">
    <source>
        <dbReference type="EMBL" id="PHT76042.1"/>
    </source>
</evidence>
<comment type="caution">
    <text evidence="3">The sequence shown here is derived from an EMBL/GenBank/DDBJ whole genome shotgun (WGS) entry which is preliminary data.</text>
</comment>
<name>A0A2G2Z1Z3_CAPAN</name>
<dbReference type="STRING" id="4072.A0A2G2Z1Z3"/>
<dbReference type="InterPro" id="IPR033468">
    <property type="entry name" value="Metaxin_GST"/>
</dbReference>
<evidence type="ECO:0000313" key="4">
    <source>
        <dbReference type="Proteomes" id="UP000222542"/>
    </source>
</evidence>
<dbReference type="AlphaFoldDB" id="A0A2G2Z1Z3"/>
<reference evidence="3 4" key="1">
    <citation type="journal article" date="2014" name="Nat. Genet.">
        <title>Genome sequence of the hot pepper provides insights into the evolution of pungency in Capsicum species.</title>
        <authorList>
            <person name="Kim S."/>
            <person name="Park M."/>
            <person name="Yeom S.I."/>
            <person name="Kim Y.M."/>
            <person name="Lee J.M."/>
            <person name="Lee H.A."/>
            <person name="Seo E."/>
            <person name="Choi J."/>
            <person name="Cheong K."/>
            <person name="Kim K.T."/>
            <person name="Jung K."/>
            <person name="Lee G.W."/>
            <person name="Oh S.K."/>
            <person name="Bae C."/>
            <person name="Kim S.B."/>
            <person name="Lee H.Y."/>
            <person name="Kim S.Y."/>
            <person name="Kim M.S."/>
            <person name="Kang B.C."/>
            <person name="Jo Y.D."/>
            <person name="Yang H.B."/>
            <person name="Jeong H.J."/>
            <person name="Kang W.H."/>
            <person name="Kwon J.K."/>
            <person name="Shin C."/>
            <person name="Lim J.Y."/>
            <person name="Park J.H."/>
            <person name="Huh J.H."/>
            <person name="Kim J.S."/>
            <person name="Kim B.D."/>
            <person name="Cohen O."/>
            <person name="Paran I."/>
            <person name="Suh M.C."/>
            <person name="Lee S.B."/>
            <person name="Kim Y.K."/>
            <person name="Shin Y."/>
            <person name="Noh S.J."/>
            <person name="Park J."/>
            <person name="Seo Y.S."/>
            <person name="Kwon S.Y."/>
            <person name="Kim H.A."/>
            <person name="Park J.M."/>
            <person name="Kim H.J."/>
            <person name="Choi S.B."/>
            <person name="Bosland P.W."/>
            <person name="Reeves G."/>
            <person name="Jo S.H."/>
            <person name="Lee B.W."/>
            <person name="Cho H.T."/>
            <person name="Choi H.S."/>
            <person name="Lee M.S."/>
            <person name="Yu Y."/>
            <person name="Do Choi Y."/>
            <person name="Park B.S."/>
            <person name="van Deynze A."/>
            <person name="Ashrafi H."/>
            <person name="Hill T."/>
            <person name="Kim W.T."/>
            <person name="Pai H.S."/>
            <person name="Ahn H.K."/>
            <person name="Yeam I."/>
            <person name="Giovannoni J.J."/>
            <person name="Rose J.K."/>
            <person name="Sorensen I."/>
            <person name="Lee S.J."/>
            <person name="Kim R.W."/>
            <person name="Choi I.Y."/>
            <person name="Choi B.S."/>
            <person name="Lim J.S."/>
            <person name="Lee Y.H."/>
            <person name="Choi D."/>
        </authorList>
    </citation>
    <scope>NUCLEOTIDE SEQUENCE [LARGE SCALE GENOMIC DNA]</scope>
    <source>
        <strain evidence="4">cv. CM334</strain>
    </source>
</reference>
<proteinExistence type="predicted"/>
<protein>
    <submittedName>
        <fullName evidence="3">Uncharacterized protein</fullName>
    </submittedName>
</protein>
<accession>A0A2G2Z1Z3</accession>
<dbReference type="EMBL" id="AYRZ02000007">
    <property type="protein sequence ID" value="PHT76042.1"/>
    <property type="molecule type" value="Genomic_DNA"/>
</dbReference>
<gene>
    <name evidence="3" type="ORF">T459_19564</name>
</gene>
<sequence>MLSMIYLGGKLYVLHNMGRNTRESGFSKDSSPSHIEVGVEERGLRAAVFGENYFGFGITDSLARLAAKFIKSGSDSDTVGLVDLCKEGCLRNEAQCLSARQLRGHGVKRKAFEHQIPYVESATYVAYNNEKGRVICSLIKHGFIDLDSQVRGIPEWISAKAMVDSWLADATIYELWIYRNANDAFSALSTRLGEQAYFFDNRPISLGAVFFGHALFTLCALPVSDMGANLGVGSFMFKISRLGYESGYGYGCGASTKNDSNIYKWSYHEVTKVVPVNQPPKAK</sequence>
<dbReference type="GO" id="GO:0006626">
    <property type="term" value="P:protein targeting to mitochondrion"/>
    <property type="evidence" value="ECO:0000318"/>
    <property type="project" value="GO_Central"/>
</dbReference>
<feature type="domain" description="Metaxin glutathione S-transferase" evidence="1">
    <location>
        <begin position="181"/>
        <end position="221"/>
    </location>
</feature>
<evidence type="ECO:0000259" key="1">
    <source>
        <dbReference type="Pfam" id="PF17171"/>
    </source>
</evidence>
<organism evidence="3 4">
    <name type="scientific">Capsicum annuum</name>
    <name type="common">Capsicum pepper</name>
    <dbReference type="NCBI Taxonomy" id="4072"/>
    <lineage>
        <taxon>Eukaryota</taxon>
        <taxon>Viridiplantae</taxon>
        <taxon>Streptophyta</taxon>
        <taxon>Embryophyta</taxon>
        <taxon>Tracheophyta</taxon>
        <taxon>Spermatophyta</taxon>
        <taxon>Magnoliopsida</taxon>
        <taxon>eudicotyledons</taxon>
        <taxon>Gunneridae</taxon>
        <taxon>Pentapetalae</taxon>
        <taxon>asterids</taxon>
        <taxon>lamiids</taxon>
        <taxon>Solanales</taxon>
        <taxon>Solanaceae</taxon>
        <taxon>Solanoideae</taxon>
        <taxon>Capsiceae</taxon>
        <taxon>Capsicum</taxon>
    </lineage>
</organism>
<dbReference type="Proteomes" id="UP000222542">
    <property type="component" value="Unassembled WGS sequence"/>
</dbReference>
<feature type="domain" description="Thioredoxin-like fold" evidence="2">
    <location>
        <begin position="113"/>
        <end position="179"/>
    </location>
</feature>
<reference evidence="3 4" key="2">
    <citation type="journal article" date="2017" name="Genome Biol.">
        <title>New reference genome sequences of hot pepper reveal the massive evolution of plant disease-resistance genes by retroduplication.</title>
        <authorList>
            <person name="Kim S."/>
            <person name="Park J."/>
            <person name="Yeom S.I."/>
            <person name="Kim Y.M."/>
            <person name="Seo E."/>
            <person name="Kim K.T."/>
            <person name="Kim M.S."/>
            <person name="Lee J.M."/>
            <person name="Cheong K."/>
            <person name="Shin H.S."/>
            <person name="Kim S.B."/>
            <person name="Han K."/>
            <person name="Lee J."/>
            <person name="Park M."/>
            <person name="Lee H.A."/>
            <person name="Lee H.Y."/>
            <person name="Lee Y."/>
            <person name="Oh S."/>
            <person name="Lee J.H."/>
            <person name="Choi E."/>
            <person name="Choi E."/>
            <person name="Lee S.E."/>
            <person name="Jeon J."/>
            <person name="Kim H."/>
            <person name="Choi G."/>
            <person name="Song H."/>
            <person name="Lee J."/>
            <person name="Lee S.C."/>
            <person name="Kwon J.K."/>
            <person name="Lee H.Y."/>
            <person name="Koo N."/>
            <person name="Hong Y."/>
            <person name="Kim R.W."/>
            <person name="Kang W.H."/>
            <person name="Huh J.H."/>
            <person name="Kang B.C."/>
            <person name="Yang T.J."/>
            <person name="Lee Y.H."/>
            <person name="Bennetzen J.L."/>
            <person name="Choi D."/>
        </authorList>
    </citation>
    <scope>NUCLEOTIDE SEQUENCE [LARGE SCALE GENOMIC DNA]</scope>
    <source>
        <strain evidence="4">cv. CM334</strain>
    </source>
</reference>
<keyword evidence="4" id="KW-1185">Reference proteome</keyword>
<dbReference type="Pfam" id="PF17172">
    <property type="entry name" value="GST_N_4"/>
    <property type="match status" value="1"/>
</dbReference>
<dbReference type="GO" id="GO:0001401">
    <property type="term" value="C:SAM complex"/>
    <property type="evidence" value="ECO:0000318"/>
    <property type="project" value="GO_Central"/>
</dbReference>